<name>A0A382B990_9ZZZZ</name>
<feature type="domain" description="Histone deacetylase" evidence="1">
    <location>
        <begin position="23"/>
        <end position="312"/>
    </location>
</feature>
<dbReference type="PANTHER" id="PTHR10625">
    <property type="entry name" value="HISTONE DEACETYLASE HDAC1-RELATED"/>
    <property type="match status" value="1"/>
</dbReference>
<dbReference type="InterPro" id="IPR023696">
    <property type="entry name" value="Ureohydrolase_dom_sf"/>
</dbReference>
<proteinExistence type="predicted"/>
<reference evidence="2" key="1">
    <citation type="submission" date="2018-05" db="EMBL/GenBank/DDBJ databases">
        <authorList>
            <person name="Lanie J.A."/>
            <person name="Ng W.-L."/>
            <person name="Kazmierczak K.M."/>
            <person name="Andrzejewski T.M."/>
            <person name="Davidsen T.M."/>
            <person name="Wayne K.J."/>
            <person name="Tettelin H."/>
            <person name="Glass J.I."/>
            <person name="Rusch D."/>
            <person name="Podicherti R."/>
            <person name="Tsui H.-C.T."/>
            <person name="Winkler M.E."/>
        </authorList>
    </citation>
    <scope>NUCLEOTIDE SEQUENCE</scope>
</reference>
<dbReference type="AlphaFoldDB" id="A0A382B990"/>
<dbReference type="PANTHER" id="PTHR10625:SF10">
    <property type="entry name" value="HISTONE DEACETYLASE HDAC1"/>
    <property type="match status" value="1"/>
</dbReference>
<evidence type="ECO:0000313" key="2">
    <source>
        <dbReference type="EMBL" id="SVB09823.1"/>
    </source>
</evidence>
<accession>A0A382B990</accession>
<dbReference type="GO" id="GO:0004407">
    <property type="term" value="F:histone deacetylase activity"/>
    <property type="evidence" value="ECO:0007669"/>
    <property type="project" value="TreeGrafter"/>
</dbReference>
<protein>
    <recommendedName>
        <fullName evidence="1">Histone deacetylase domain-containing protein</fullName>
    </recommendedName>
</protein>
<dbReference type="EMBL" id="UINC01028586">
    <property type="protein sequence ID" value="SVB09823.1"/>
    <property type="molecule type" value="Genomic_DNA"/>
</dbReference>
<dbReference type="SUPFAM" id="SSF52768">
    <property type="entry name" value="Arginase/deacetylase"/>
    <property type="match status" value="1"/>
</dbReference>
<dbReference type="Pfam" id="PF00850">
    <property type="entry name" value="Hist_deacetyl"/>
    <property type="match status" value="1"/>
</dbReference>
<gene>
    <name evidence="2" type="ORF">METZ01_LOCUS162677</name>
</gene>
<dbReference type="PRINTS" id="PR01270">
    <property type="entry name" value="HDASUPER"/>
</dbReference>
<dbReference type="GO" id="GO:0040029">
    <property type="term" value="P:epigenetic regulation of gene expression"/>
    <property type="evidence" value="ECO:0007669"/>
    <property type="project" value="TreeGrafter"/>
</dbReference>
<sequence>MSNKHLTIYWGEELGRYGFGEGHPLGQDRLAAFRVAAISAGIDRSVEIATPMACNVTDLILFHEPEYVQRVEEQSTIGKGYLDCGDTPAYPGIYDAGRFVVGTGLAAISRIMEHNWHRAFVPIGGLHHARRDGAAGFSVFNDCGIIIEALRHRFGIARVAYVDIDAHHGDGVYYAFEEDPDLVIADIHEDGRHLYPGTGTANEDGKGVARGTKLNIPLAPGSTDSDFFRAWSQVESFVEDHKPEFIIFQAGVDSMDGDPLTHLRFSVAAHTHATKRLVELAKKYAEGRLLVYGGGGYNLNNVANGWCAVCKELI</sequence>
<dbReference type="Gene3D" id="3.40.800.20">
    <property type="entry name" value="Histone deacetylase domain"/>
    <property type="match status" value="1"/>
</dbReference>
<dbReference type="InterPro" id="IPR000286">
    <property type="entry name" value="HDACs"/>
</dbReference>
<organism evidence="2">
    <name type="scientific">marine metagenome</name>
    <dbReference type="NCBI Taxonomy" id="408172"/>
    <lineage>
        <taxon>unclassified sequences</taxon>
        <taxon>metagenomes</taxon>
        <taxon>ecological metagenomes</taxon>
    </lineage>
</organism>
<dbReference type="InterPro" id="IPR023801">
    <property type="entry name" value="His_deacetylse_dom"/>
</dbReference>
<dbReference type="InterPro" id="IPR037138">
    <property type="entry name" value="His_deacetylse_dom_sf"/>
</dbReference>
<evidence type="ECO:0000259" key="1">
    <source>
        <dbReference type="Pfam" id="PF00850"/>
    </source>
</evidence>